<keyword evidence="9" id="KW-1185">Reference proteome</keyword>
<sequence>MAAPSGSQSDSEGTDEEDTGSTKWKWSELSPFALTAALPEDTRPSDELCQRLRWIRLFWWNVLLVVYALLLLVSSTDRELSSALRQEAVEELFPDWNKAAERMKEGAKTPELKELLHVADVSTTLSLFNDRCRDQSFVSTSLKAVWECKLFDVVVNGLSGAEWDPAMNRHLPDSDSDNVFGHGKKGVFETKIDASSRDLAQERRREMDVICSDIFFQNHVVIGDDPKLIPRGDATAFSEKVVKPATQGGSLHPDFDANTIRGFGQTAIMDSLAHLHNDEQETRKDMEKITRALHLDLHHGRESAEEADSLLERPRASSPAGGHGSARLHRRNPWLIDVDAEDVEGDRAASSASLLQAKEDGSAMNESARQEEREKVAEDDAYYGPGCFDSHDVAGLLRDLWASHIGDGGQNMNMNAAKAMLKEVLPNMTSASLERLWQSINVDDDGNGSLSAKEFLDFAENHLRELQFPVRGYLNLECRNHHFSLLGLCKPASISVLYQIGFVPTTTGSGLVQGISGTRMHIRMIFSQIEPGSGWYKADLRILVKSQVGNISVKVMVLMAAVLTLCLVLTLFDTALTLVLLPLNLLRVLKLDLPSSTSYEEIEHMLWLKVLCIVDARGVLSRTSASLVILSERLIGIFFAAACVQAAREAVMPNSMPMGGMSEQCVYAWLRANKEWIINSVKGNYVEHGLSVLTYVHECTSLHGVEYVGELAFQLLFEEEGSYHALVVGLVFLRVLESFNLSYRLRWLPRTIFLAKFKLINFVIAYVALVAGFALLMTLYFGELYMQYSTLDRSFHTLLVYSFGMTERATYGMKPFIERSGGHLYAALFVFSVFMVTIILNMFTTIVIDAFAAEGDPDKFSRMYQEEVRGLTHSLLSFFGKGHVVARQLRKTHRLSVHKLDQGQSSQQSRGSLASLLGQQEKVEEKVEDKVEDKEVKEVKEQKEAES</sequence>
<organism evidence="8 9">
    <name type="scientific">Symbiodinium natans</name>
    <dbReference type="NCBI Taxonomy" id="878477"/>
    <lineage>
        <taxon>Eukaryota</taxon>
        <taxon>Sar</taxon>
        <taxon>Alveolata</taxon>
        <taxon>Dinophyceae</taxon>
        <taxon>Suessiales</taxon>
        <taxon>Symbiodiniaceae</taxon>
        <taxon>Symbiodinium</taxon>
    </lineage>
</organism>
<evidence type="ECO:0000259" key="7">
    <source>
        <dbReference type="PROSITE" id="PS50222"/>
    </source>
</evidence>
<feature type="compositionally biased region" description="Low complexity" evidence="5">
    <location>
        <begin position="902"/>
        <end position="920"/>
    </location>
</feature>
<evidence type="ECO:0000256" key="1">
    <source>
        <dbReference type="ARBA" id="ARBA00004141"/>
    </source>
</evidence>
<dbReference type="InterPro" id="IPR051223">
    <property type="entry name" value="Polycystin"/>
</dbReference>
<dbReference type="PANTHER" id="PTHR10877">
    <property type="entry name" value="POLYCYSTIN FAMILY MEMBER"/>
    <property type="match status" value="1"/>
</dbReference>
<keyword evidence="4 6" id="KW-0472">Membrane</keyword>
<dbReference type="GO" id="GO:0005509">
    <property type="term" value="F:calcium ion binding"/>
    <property type="evidence" value="ECO:0007669"/>
    <property type="project" value="InterPro"/>
</dbReference>
<evidence type="ECO:0000256" key="2">
    <source>
        <dbReference type="ARBA" id="ARBA00022692"/>
    </source>
</evidence>
<feature type="compositionally biased region" description="Polar residues" evidence="5">
    <location>
        <begin position="1"/>
        <end position="11"/>
    </location>
</feature>
<reference evidence="8" key="1">
    <citation type="submission" date="2021-02" db="EMBL/GenBank/DDBJ databases">
        <authorList>
            <person name="Dougan E. K."/>
            <person name="Rhodes N."/>
            <person name="Thang M."/>
            <person name="Chan C."/>
        </authorList>
    </citation>
    <scope>NUCLEOTIDE SEQUENCE</scope>
</reference>
<dbReference type="AlphaFoldDB" id="A0A812MIB8"/>
<dbReference type="PANTHER" id="PTHR10877:SF183">
    <property type="entry name" value="AT14535P-RELATED"/>
    <property type="match status" value="1"/>
</dbReference>
<dbReference type="OrthoDB" id="438129at2759"/>
<gene>
    <name evidence="8" type="ORF">SNAT2548_LOCUS13211</name>
</gene>
<evidence type="ECO:0000256" key="4">
    <source>
        <dbReference type="ARBA" id="ARBA00023136"/>
    </source>
</evidence>
<evidence type="ECO:0000313" key="8">
    <source>
        <dbReference type="EMBL" id="CAE7256806.1"/>
    </source>
</evidence>
<feature type="transmembrane region" description="Helical" evidence="6">
    <location>
        <begin position="57"/>
        <end position="75"/>
    </location>
</feature>
<keyword evidence="2 6" id="KW-0812">Transmembrane</keyword>
<comment type="subcellular location">
    <subcellularLocation>
        <location evidence="1">Membrane</location>
        <topology evidence="1">Multi-pass membrane protein</topology>
    </subcellularLocation>
</comment>
<feature type="transmembrane region" description="Helical" evidence="6">
    <location>
        <begin position="759"/>
        <end position="781"/>
    </location>
</feature>
<evidence type="ECO:0000256" key="5">
    <source>
        <dbReference type="SAM" id="MobiDB-lite"/>
    </source>
</evidence>
<feature type="region of interest" description="Disordered" evidence="5">
    <location>
        <begin position="296"/>
        <end position="328"/>
    </location>
</feature>
<feature type="region of interest" description="Disordered" evidence="5">
    <location>
        <begin position="898"/>
        <end position="947"/>
    </location>
</feature>
<dbReference type="InterPro" id="IPR002048">
    <property type="entry name" value="EF_hand_dom"/>
</dbReference>
<dbReference type="InterPro" id="IPR018247">
    <property type="entry name" value="EF_Hand_1_Ca_BS"/>
</dbReference>
<evidence type="ECO:0000256" key="6">
    <source>
        <dbReference type="SAM" id="Phobius"/>
    </source>
</evidence>
<dbReference type="PROSITE" id="PS00018">
    <property type="entry name" value="EF_HAND_1"/>
    <property type="match status" value="1"/>
</dbReference>
<feature type="domain" description="EF-hand" evidence="7">
    <location>
        <begin position="442"/>
        <end position="465"/>
    </location>
</feature>
<dbReference type="PROSITE" id="PS50222">
    <property type="entry name" value="EF_HAND_2"/>
    <property type="match status" value="1"/>
</dbReference>
<keyword evidence="3 6" id="KW-1133">Transmembrane helix</keyword>
<accession>A0A812MIB8</accession>
<dbReference type="Pfam" id="PF08016">
    <property type="entry name" value="PKD_channel"/>
    <property type="match status" value="1"/>
</dbReference>
<evidence type="ECO:0000313" key="9">
    <source>
        <dbReference type="Proteomes" id="UP000604046"/>
    </source>
</evidence>
<feature type="transmembrane region" description="Helical" evidence="6">
    <location>
        <begin position="555"/>
        <end position="581"/>
    </location>
</feature>
<proteinExistence type="predicted"/>
<dbReference type="EMBL" id="CAJNDS010001369">
    <property type="protein sequence ID" value="CAE7256806.1"/>
    <property type="molecule type" value="Genomic_DNA"/>
</dbReference>
<feature type="region of interest" description="Disordered" evidence="5">
    <location>
        <begin position="1"/>
        <end position="25"/>
    </location>
</feature>
<name>A0A812MIB8_9DINO</name>
<evidence type="ECO:0000256" key="3">
    <source>
        <dbReference type="ARBA" id="ARBA00022989"/>
    </source>
</evidence>
<feature type="compositionally biased region" description="Basic and acidic residues" evidence="5">
    <location>
        <begin position="296"/>
        <end position="315"/>
    </location>
</feature>
<comment type="caution">
    <text evidence="8">The sequence shown here is derived from an EMBL/GenBank/DDBJ whole genome shotgun (WGS) entry which is preliminary data.</text>
</comment>
<feature type="region of interest" description="Disordered" evidence="5">
    <location>
        <begin position="347"/>
        <end position="375"/>
    </location>
</feature>
<dbReference type="Proteomes" id="UP000604046">
    <property type="component" value="Unassembled WGS sequence"/>
</dbReference>
<dbReference type="InterPro" id="IPR013122">
    <property type="entry name" value="PKD1_2_channel"/>
</dbReference>
<feature type="transmembrane region" description="Helical" evidence="6">
    <location>
        <begin position="824"/>
        <end position="853"/>
    </location>
</feature>
<feature type="compositionally biased region" description="Basic and acidic residues" evidence="5">
    <location>
        <begin position="921"/>
        <end position="947"/>
    </location>
</feature>
<dbReference type="GO" id="GO:0016020">
    <property type="term" value="C:membrane"/>
    <property type="evidence" value="ECO:0007669"/>
    <property type="project" value="UniProtKB-SubCell"/>
</dbReference>
<protein>
    <recommendedName>
        <fullName evidence="7">EF-hand domain-containing protein</fullName>
    </recommendedName>
</protein>